<accession>A0A822GFW7</accession>
<feature type="compositionally biased region" description="Basic and acidic residues" evidence="1">
    <location>
        <begin position="1"/>
        <end position="11"/>
    </location>
</feature>
<feature type="compositionally biased region" description="Basic and acidic residues" evidence="1">
    <location>
        <begin position="26"/>
        <end position="40"/>
    </location>
</feature>
<dbReference type="AlphaFoldDB" id="A0A822GFW7"/>
<evidence type="ECO:0000256" key="1">
    <source>
        <dbReference type="SAM" id="MobiDB-lite"/>
    </source>
</evidence>
<name>A0A822GFW7_9BILA</name>
<dbReference type="EMBL" id="CAJOBR010098808">
    <property type="protein sequence ID" value="CAF5150039.1"/>
    <property type="molecule type" value="Genomic_DNA"/>
</dbReference>
<sequence length="40" mass="4319">MPTVDIKKEVNDITTTTTSASPSGNELDKKDRLIVEGADK</sequence>
<dbReference type="Proteomes" id="UP000663848">
    <property type="component" value="Unassembled WGS sequence"/>
</dbReference>
<feature type="compositionally biased region" description="Polar residues" evidence="1">
    <location>
        <begin position="12"/>
        <end position="24"/>
    </location>
</feature>
<comment type="caution">
    <text evidence="2">The sequence shown here is derived from an EMBL/GenBank/DDBJ whole genome shotgun (WGS) entry which is preliminary data.</text>
</comment>
<gene>
    <name evidence="2" type="ORF">QYT958_LOCUS48468</name>
</gene>
<feature type="region of interest" description="Disordered" evidence="1">
    <location>
        <begin position="1"/>
        <end position="40"/>
    </location>
</feature>
<organism evidence="2 3">
    <name type="scientific">Rotaria socialis</name>
    <dbReference type="NCBI Taxonomy" id="392032"/>
    <lineage>
        <taxon>Eukaryota</taxon>
        <taxon>Metazoa</taxon>
        <taxon>Spiralia</taxon>
        <taxon>Gnathifera</taxon>
        <taxon>Rotifera</taxon>
        <taxon>Eurotatoria</taxon>
        <taxon>Bdelloidea</taxon>
        <taxon>Philodinida</taxon>
        <taxon>Philodinidae</taxon>
        <taxon>Rotaria</taxon>
    </lineage>
</organism>
<reference evidence="2" key="1">
    <citation type="submission" date="2021-02" db="EMBL/GenBank/DDBJ databases">
        <authorList>
            <person name="Nowell W R."/>
        </authorList>
    </citation>
    <scope>NUCLEOTIDE SEQUENCE</scope>
</reference>
<evidence type="ECO:0000313" key="2">
    <source>
        <dbReference type="EMBL" id="CAF5150039.1"/>
    </source>
</evidence>
<feature type="non-terminal residue" evidence="2">
    <location>
        <position position="40"/>
    </location>
</feature>
<evidence type="ECO:0000313" key="3">
    <source>
        <dbReference type="Proteomes" id="UP000663848"/>
    </source>
</evidence>
<protein>
    <submittedName>
        <fullName evidence="2">Uncharacterized protein</fullName>
    </submittedName>
</protein>
<proteinExistence type="predicted"/>